<feature type="region of interest" description="Disordered" evidence="1">
    <location>
        <begin position="1"/>
        <end position="134"/>
    </location>
</feature>
<feature type="compositionally biased region" description="Pro residues" evidence="1">
    <location>
        <begin position="103"/>
        <end position="112"/>
    </location>
</feature>
<evidence type="ECO:0000313" key="2">
    <source>
        <dbReference type="EMBL" id="CAL1262574.1"/>
    </source>
</evidence>
<evidence type="ECO:0000256" key="1">
    <source>
        <dbReference type="SAM" id="MobiDB-lite"/>
    </source>
</evidence>
<dbReference type="Proteomes" id="UP001497382">
    <property type="component" value="Unassembled WGS sequence"/>
</dbReference>
<name>A0AAV1YUM8_9ARAC</name>
<organism evidence="2 3">
    <name type="scientific">Larinioides sclopetarius</name>
    <dbReference type="NCBI Taxonomy" id="280406"/>
    <lineage>
        <taxon>Eukaryota</taxon>
        <taxon>Metazoa</taxon>
        <taxon>Ecdysozoa</taxon>
        <taxon>Arthropoda</taxon>
        <taxon>Chelicerata</taxon>
        <taxon>Arachnida</taxon>
        <taxon>Araneae</taxon>
        <taxon>Araneomorphae</taxon>
        <taxon>Entelegynae</taxon>
        <taxon>Araneoidea</taxon>
        <taxon>Araneidae</taxon>
        <taxon>Larinioides</taxon>
    </lineage>
</organism>
<protein>
    <submittedName>
        <fullName evidence="2">Uncharacterized protein</fullName>
    </submittedName>
</protein>
<accession>A0AAV1YUM8</accession>
<reference evidence="2 3" key="1">
    <citation type="submission" date="2024-04" db="EMBL/GenBank/DDBJ databases">
        <authorList>
            <person name="Rising A."/>
            <person name="Reimegard J."/>
            <person name="Sonavane S."/>
            <person name="Akerstrom W."/>
            <person name="Nylinder S."/>
            <person name="Hedman E."/>
            <person name="Kallberg Y."/>
        </authorList>
    </citation>
    <scope>NUCLEOTIDE SEQUENCE [LARGE SCALE GENOMIC DNA]</scope>
</reference>
<gene>
    <name evidence="2" type="ORF">LARSCL_LOCUS1062</name>
</gene>
<dbReference type="AlphaFoldDB" id="A0AAV1YUM8"/>
<comment type="caution">
    <text evidence="2">The sequence shown here is derived from an EMBL/GenBank/DDBJ whole genome shotgun (WGS) entry which is preliminary data.</text>
</comment>
<feature type="compositionally biased region" description="Low complexity" evidence="1">
    <location>
        <begin position="51"/>
        <end position="60"/>
    </location>
</feature>
<dbReference type="EMBL" id="CAXIEN010000005">
    <property type="protein sequence ID" value="CAL1262574.1"/>
    <property type="molecule type" value="Genomic_DNA"/>
</dbReference>
<feature type="non-terminal residue" evidence="2">
    <location>
        <position position="134"/>
    </location>
</feature>
<feature type="compositionally biased region" description="Low complexity" evidence="1">
    <location>
        <begin position="27"/>
        <end position="42"/>
    </location>
</feature>
<sequence length="134" mass="15403">MDKEEKEDAGKKGKETPQQQEKSQDAPSPEQSTTPQQQSQMQGYQGANQMPLPQYQGQPVPYYPPALPHNQGRPFDLKTKDNDKEPRSDEQQLRNFQNFSYPLQPPPYPQPQMQPYGYPGSSQMPQYPQYQISS</sequence>
<feature type="compositionally biased region" description="Basic and acidic residues" evidence="1">
    <location>
        <begin position="75"/>
        <end position="92"/>
    </location>
</feature>
<feature type="compositionally biased region" description="Polar residues" evidence="1">
    <location>
        <begin position="120"/>
        <end position="134"/>
    </location>
</feature>
<feature type="compositionally biased region" description="Basic and acidic residues" evidence="1">
    <location>
        <begin position="1"/>
        <end position="15"/>
    </location>
</feature>
<evidence type="ECO:0000313" key="3">
    <source>
        <dbReference type="Proteomes" id="UP001497382"/>
    </source>
</evidence>
<keyword evidence="3" id="KW-1185">Reference proteome</keyword>
<proteinExistence type="predicted"/>